<protein>
    <submittedName>
        <fullName evidence="1">Unannotated protein</fullName>
    </submittedName>
</protein>
<dbReference type="InterPro" id="IPR014990">
    <property type="entry name" value="DUF1838"/>
</dbReference>
<dbReference type="AlphaFoldDB" id="A0A6J6IP68"/>
<reference evidence="1" key="1">
    <citation type="submission" date="2020-05" db="EMBL/GenBank/DDBJ databases">
        <authorList>
            <person name="Chiriac C."/>
            <person name="Salcher M."/>
            <person name="Ghai R."/>
            <person name="Kavagutti S V."/>
        </authorList>
    </citation>
    <scope>NUCLEOTIDE SEQUENCE</scope>
</reference>
<organism evidence="1">
    <name type="scientific">freshwater metagenome</name>
    <dbReference type="NCBI Taxonomy" id="449393"/>
    <lineage>
        <taxon>unclassified sequences</taxon>
        <taxon>metagenomes</taxon>
        <taxon>ecological metagenomes</taxon>
    </lineage>
</organism>
<dbReference type="Pfam" id="PF08894">
    <property type="entry name" value="DUF1838"/>
    <property type="match status" value="1"/>
</dbReference>
<name>A0A6J6IP68_9ZZZZ</name>
<dbReference type="EMBL" id="CAEZVF010000159">
    <property type="protein sequence ID" value="CAB4626402.1"/>
    <property type="molecule type" value="Genomic_DNA"/>
</dbReference>
<gene>
    <name evidence="1" type="ORF">UFOPK1939_00958</name>
</gene>
<proteinExistence type="predicted"/>
<evidence type="ECO:0000313" key="1">
    <source>
        <dbReference type="EMBL" id="CAB4626402.1"/>
    </source>
</evidence>
<accession>A0A6J6IP68</accession>
<sequence length="295" mass="33493">MTNRQPLDFTDPRDNVYAFAKMWGSFAPEPHIATFHGTMFASIGTNRLLPVFGFAGTGVTKVKMLDNGHVLMRGKETGFFTDLETGVPMKTWDNPFTGETVEVYEFFNDTIGAELTLELPKLYVGDNPDAAVHMNFRPGNVEPETIPHILPWEVYGDEVLLEWDYTHSYSNPVTPTLWPKASTGTWINPSEHFTIYTSLAELEDRDLPSAHFRAGFSRLSPWWPWMRMGGSGVEGVLFGRMFSRTTHRGIDDVPRPILDRIMERDPSYLELPDDWNAGQVLSTWEAYARDVPPEV</sequence>